<dbReference type="PANTHER" id="PTHR43798">
    <property type="entry name" value="MONOACYLGLYCEROL LIPASE"/>
    <property type="match status" value="1"/>
</dbReference>
<dbReference type="Pfam" id="PF00561">
    <property type="entry name" value="Abhydrolase_1"/>
    <property type="match status" value="1"/>
</dbReference>
<dbReference type="Gene3D" id="3.40.50.1820">
    <property type="entry name" value="alpha/beta hydrolase"/>
    <property type="match status" value="1"/>
</dbReference>
<name>A0ABT1CWB1_9HYPH</name>
<dbReference type="InterPro" id="IPR000639">
    <property type="entry name" value="Epox_hydrolase-like"/>
</dbReference>
<accession>A0ABT1CWB1</accession>
<dbReference type="InterPro" id="IPR000073">
    <property type="entry name" value="AB_hydrolase_1"/>
</dbReference>
<keyword evidence="2" id="KW-0378">Hydrolase</keyword>
<evidence type="ECO:0000313" key="3">
    <source>
        <dbReference type="Proteomes" id="UP001320715"/>
    </source>
</evidence>
<proteinExistence type="predicted"/>
<sequence length="315" mass="33233">MSVIFWLLIGLLALLALGWLWTQKLAADAERAVPPAGQRMPVAGGMIHYTDQGPRDGQPVVLIHGLAGNMHNFSYALADRLAGGFRVITIDRPGSGYSTRDRDELAELPAQAAMIGEFLDKLGVDKPVLVGHSLGGALSLAMALDRGDRIGALALLSPLTAVMPGPPAVFKSLAIRSVALRRLIGNTLAAPITRLTSERVVSQVFAPEKAPADFLVRGGGILGMRPSAFIGASTDLQGVTLSMPAQVGRYAAELKVPGGILFGSEDALLSSEQHGRPMQAHGLQFEELPGLGHMILVTAPEACADFIRRMAALAR</sequence>
<comment type="caution">
    <text evidence="2">The sequence shown here is derived from an EMBL/GenBank/DDBJ whole genome shotgun (WGS) entry which is preliminary data.</text>
</comment>
<reference evidence="2 3" key="1">
    <citation type="submission" date="2020-01" db="EMBL/GenBank/DDBJ databases">
        <title>Genomes of bacteria type strains.</title>
        <authorList>
            <person name="Chen J."/>
            <person name="Zhu S."/>
            <person name="Yang J."/>
        </authorList>
    </citation>
    <scope>NUCLEOTIDE SEQUENCE [LARGE SCALE GENOMIC DNA]</scope>
    <source>
        <strain evidence="2 3">DSM 16655</strain>
    </source>
</reference>
<dbReference type="RefSeq" id="WP_252916460.1">
    <property type="nucleotide sequence ID" value="NZ_CP159480.1"/>
</dbReference>
<keyword evidence="3" id="KW-1185">Reference proteome</keyword>
<dbReference type="PRINTS" id="PR00412">
    <property type="entry name" value="EPOXHYDRLASE"/>
</dbReference>
<dbReference type="InterPro" id="IPR029058">
    <property type="entry name" value="AB_hydrolase_fold"/>
</dbReference>
<dbReference type="InterPro" id="IPR050266">
    <property type="entry name" value="AB_hydrolase_sf"/>
</dbReference>
<dbReference type="GO" id="GO:0016787">
    <property type="term" value="F:hydrolase activity"/>
    <property type="evidence" value="ECO:0007669"/>
    <property type="project" value="UniProtKB-KW"/>
</dbReference>
<dbReference type="Proteomes" id="UP001320715">
    <property type="component" value="Unassembled WGS sequence"/>
</dbReference>
<evidence type="ECO:0000313" key="2">
    <source>
        <dbReference type="EMBL" id="MCO6409641.1"/>
    </source>
</evidence>
<protein>
    <submittedName>
        <fullName evidence="2">Alpha/beta fold hydrolase</fullName>
    </submittedName>
</protein>
<evidence type="ECO:0000259" key="1">
    <source>
        <dbReference type="Pfam" id="PF00561"/>
    </source>
</evidence>
<dbReference type="EMBL" id="JAAAML010000003">
    <property type="protein sequence ID" value="MCO6409641.1"/>
    <property type="molecule type" value="Genomic_DNA"/>
</dbReference>
<feature type="domain" description="AB hydrolase-1" evidence="1">
    <location>
        <begin position="59"/>
        <end position="201"/>
    </location>
</feature>
<dbReference type="SUPFAM" id="SSF53474">
    <property type="entry name" value="alpha/beta-Hydrolases"/>
    <property type="match status" value="1"/>
</dbReference>
<gene>
    <name evidence="2" type="ORF">GTW23_15770</name>
</gene>
<organism evidence="2 3">
    <name type="scientific">Hoeflea alexandrii</name>
    <dbReference type="NCBI Taxonomy" id="288436"/>
    <lineage>
        <taxon>Bacteria</taxon>
        <taxon>Pseudomonadati</taxon>
        <taxon>Pseudomonadota</taxon>
        <taxon>Alphaproteobacteria</taxon>
        <taxon>Hyphomicrobiales</taxon>
        <taxon>Rhizobiaceae</taxon>
        <taxon>Hoeflea</taxon>
    </lineage>
</organism>
<dbReference type="PRINTS" id="PR00111">
    <property type="entry name" value="ABHYDROLASE"/>
</dbReference>